<dbReference type="InterPro" id="IPR002716">
    <property type="entry name" value="PIN_dom"/>
</dbReference>
<dbReference type="STRING" id="1285242.A6A04_15435"/>
<evidence type="ECO:0000256" key="6">
    <source>
        <dbReference type="HAMAP-Rule" id="MF_00265"/>
    </source>
</evidence>
<keyword evidence="4 6" id="KW-0378">Hydrolase</keyword>
<comment type="cofactor">
    <cofactor evidence="6">
        <name>Mg(2+)</name>
        <dbReference type="ChEBI" id="CHEBI:18420"/>
    </cofactor>
</comment>
<organism evidence="8 9">
    <name type="scientific">Paramagnetospirillum marisnigri</name>
    <dbReference type="NCBI Taxonomy" id="1285242"/>
    <lineage>
        <taxon>Bacteria</taxon>
        <taxon>Pseudomonadati</taxon>
        <taxon>Pseudomonadota</taxon>
        <taxon>Alphaproteobacteria</taxon>
        <taxon>Rhodospirillales</taxon>
        <taxon>Magnetospirillaceae</taxon>
        <taxon>Paramagnetospirillum</taxon>
    </lineage>
</organism>
<evidence type="ECO:0000256" key="4">
    <source>
        <dbReference type="ARBA" id="ARBA00022801"/>
    </source>
</evidence>
<keyword evidence="6" id="KW-0800">Toxin</keyword>
<dbReference type="Gene3D" id="3.40.50.1010">
    <property type="entry name" value="5'-nuclease"/>
    <property type="match status" value="1"/>
</dbReference>
<dbReference type="AlphaFoldDB" id="A0A178MT06"/>
<dbReference type="RefSeq" id="WP_068490698.1">
    <property type="nucleotide sequence ID" value="NZ_LWQT01000042.1"/>
</dbReference>
<evidence type="ECO:0000313" key="8">
    <source>
        <dbReference type="EMBL" id="OAN52891.1"/>
    </source>
</evidence>
<feature type="binding site" evidence="6">
    <location>
        <position position="6"/>
    </location>
    <ligand>
        <name>Mg(2+)</name>
        <dbReference type="ChEBI" id="CHEBI:18420"/>
    </ligand>
</feature>
<keyword evidence="5 6" id="KW-0460">Magnesium</keyword>
<evidence type="ECO:0000313" key="9">
    <source>
        <dbReference type="Proteomes" id="UP000078428"/>
    </source>
</evidence>
<keyword evidence="1 6" id="KW-1277">Toxin-antitoxin system</keyword>
<dbReference type="OrthoDB" id="9798446at2"/>
<dbReference type="InterPro" id="IPR022907">
    <property type="entry name" value="VapC_family"/>
</dbReference>
<keyword evidence="3 6" id="KW-0479">Metal-binding</keyword>
<dbReference type="EC" id="3.1.-.-" evidence="6"/>
<evidence type="ECO:0000259" key="7">
    <source>
        <dbReference type="Pfam" id="PF01850"/>
    </source>
</evidence>
<sequence length="132" mass="14508">MALVIDASIAACWAFGDEDSPAADRALNLIQAEDTVAPALLWYELRNILVVNERRGRLSQADTAAFLRDMARLGVVTDHHPDEAEILRLARAHRLTVYDAVYLELAQRLGYPLATLDAELARAARAEGTPVI</sequence>
<accession>A0A178MT06</accession>
<dbReference type="InterPro" id="IPR051619">
    <property type="entry name" value="TypeII_TA_RNase_PINc/VapC"/>
</dbReference>
<dbReference type="InterPro" id="IPR044153">
    <property type="entry name" value="PIN_Pae0151-like"/>
</dbReference>
<evidence type="ECO:0000256" key="2">
    <source>
        <dbReference type="ARBA" id="ARBA00022722"/>
    </source>
</evidence>
<dbReference type="HAMAP" id="MF_00265">
    <property type="entry name" value="VapC_Nob1"/>
    <property type="match status" value="1"/>
</dbReference>
<keyword evidence="9" id="KW-1185">Reference proteome</keyword>
<dbReference type="InterPro" id="IPR029060">
    <property type="entry name" value="PIN-like_dom_sf"/>
</dbReference>
<dbReference type="Pfam" id="PF01850">
    <property type="entry name" value="PIN"/>
    <property type="match status" value="1"/>
</dbReference>
<dbReference type="GO" id="GO:0090729">
    <property type="term" value="F:toxin activity"/>
    <property type="evidence" value="ECO:0007669"/>
    <property type="project" value="UniProtKB-KW"/>
</dbReference>
<dbReference type="GO" id="GO:0004540">
    <property type="term" value="F:RNA nuclease activity"/>
    <property type="evidence" value="ECO:0007669"/>
    <property type="project" value="InterPro"/>
</dbReference>
<dbReference type="GO" id="GO:0016787">
    <property type="term" value="F:hydrolase activity"/>
    <property type="evidence" value="ECO:0007669"/>
    <property type="project" value="UniProtKB-KW"/>
</dbReference>
<evidence type="ECO:0000256" key="3">
    <source>
        <dbReference type="ARBA" id="ARBA00022723"/>
    </source>
</evidence>
<dbReference type="CDD" id="cd09873">
    <property type="entry name" value="PIN_Pae0151-like"/>
    <property type="match status" value="1"/>
</dbReference>
<dbReference type="EMBL" id="LWQT01000042">
    <property type="protein sequence ID" value="OAN52891.1"/>
    <property type="molecule type" value="Genomic_DNA"/>
</dbReference>
<dbReference type="PANTHER" id="PTHR35901:SF1">
    <property type="entry name" value="EXONUCLEASE VAPC9"/>
    <property type="match status" value="1"/>
</dbReference>
<reference evidence="8 9" key="1">
    <citation type="submission" date="2016-04" db="EMBL/GenBank/DDBJ databases">
        <title>Draft genome sequence of freshwater magnetotactic bacteria Magnetospirillum marisnigri SP-1 and Magnetospirillum moscoviense BB-1.</title>
        <authorList>
            <person name="Koziaeva V."/>
            <person name="Dziuba M.V."/>
            <person name="Ivanov T.M."/>
            <person name="Kuznetsov B."/>
            <person name="Grouzdev D.S."/>
        </authorList>
    </citation>
    <scope>NUCLEOTIDE SEQUENCE [LARGE SCALE GENOMIC DNA]</scope>
    <source>
        <strain evidence="8 9">SP-1</strain>
    </source>
</reference>
<dbReference type="Proteomes" id="UP000078428">
    <property type="component" value="Unassembled WGS sequence"/>
</dbReference>
<feature type="domain" description="PIN" evidence="7">
    <location>
        <begin position="4"/>
        <end position="125"/>
    </location>
</feature>
<comment type="caution">
    <text evidence="8">The sequence shown here is derived from an EMBL/GenBank/DDBJ whole genome shotgun (WGS) entry which is preliminary data.</text>
</comment>
<feature type="binding site" evidence="6">
    <location>
        <position position="99"/>
    </location>
    <ligand>
        <name>Mg(2+)</name>
        <dbReference type="ChEBI" id="CHEBI:18420"/>
    </ligand>
</feature>
<evidence type="ECO:0000256" key="1">
    <source>
        <dbReference type="ARBA" id="ARBA00022649"/>
    </source>
</evidence>
<dbReference type="SUPFAM" id="SSF88723">
    <property type="entry name" value="PIN domain-like"/>
    <property type="match status" value="1"/>
</dbReference>
<protein>
    <recommendedName>
        <fullName evidence="6">Ribonuclease VapC</fullName>
        <shortName evidence="6">RNase VapC</shortName>
        <ecNumber evidence="6">3.1.-.-</ecNumber>
    </recommendedName>
    <alternativeName>
        <fullName evidence="6">Toxin VapC</fullName>
    </alternativeName>
</protein>
<name>A0A178MT06_9PROT</name>
<comment type="similarity">
    <text evidence="6">Belongs to the PINc/VapC protein family.</text>
</comment>
<proteinExistence type="inferred from homology"/>
<dbReference type="GO" id="GO:0000287">
    <property type="term" value="F:magnesium ion binding"/>
    <property type="evidence" value="ECO:0007669"/>
    <property type="project" value="UniProtKB-UniRule"/>
</dbReference>
<keyword evidence="2 6" id="KW-0540">Nuclease</keyword>
<gene>
    <name evidence="6" type="primary">vapC</name>
    <name evidence="8" type="ORF">A6A04_15435</name>
</gene>
<evidence type="ECO:0000256" key="5">
    <source>
        <dbReference type="ARBA" id="ARBA00022842"/>
    </source>
</evidence>
<comment type="function">
    <text evidence="6">Toxic component of a toxin-antitoxin (TA) system. An RNase.</text>
</comment>
<dbReference type="PANTHER" id="PTHR35901">
    <property type="entry name" value="RIBONUCLEASE VAPC3"/>
    <property type="match status" value="1"/>
</dbReference>